<feature type="signal peptide" evidence="4">
    <location>
        <begin position="1"/>
        <end position="22"/>
    </location>
</feature>
<dbReference type="GO" id="GO:0005975">
    <property type="term" value="P:carbohydrate metabolic process"/>
    <property type="evidence" value="ECO:0007669"/>
    <property type="project" value="InterPro"/>
</dbReference>
<dbReference type="AlphaFoldDB" id="A0A5C5YIC1"/>
<dbReference type="Pfam" id="PF00703">
    <property type="entry name" value="Glyco_hydro_2"/>
    <property type="match status" value="1"/>
</dbReference>
<protein>
    <submittedName>
        <fullName evidence="8">Beta-galactosidase</fullName>
        <ecNumber evidence="8">3.2.1.23</ecNumber>
    </submittedName>
</protein>
<gene>
    <name evidence="8" type="primary">cbgA</name>
    <name evidence="8" type="ORF">Pla123a_34340</name>
</gene>
<name>A0A5C5YIC1_9BACT</name>
<reference evidence="8 9" key="1">
    <citation type="submission" date="2019-02" db="EMBL/GenBank/DDBJ databases">
        <title>Deep-cultivation of Planctomycetes and their phenomic and genomic characterization uncovers novel biology.</title>
        <authorList>
            <person name="Wiegand S."/>
            <person name="Jogler M."/>
            <person name="Boedeker C."/>
            <person name="Pinto D."/>
            <person name="Vollmers J."/>
            <person name="Rivas-Marin E."/>
            <person name="Kohn T."/>
            <person name="Peeters S.H."/>
            <person name="Heuer A."/>
            <person name="Rast P."/>
            <person name="Oberbeckmann S."/>
            <person name="Bunk B."/>
            <person name="Jeske O."/>
            <person name="Meyerdierks A."/>
            <person name="Storesund J.E."/>
            <person name="Kallscheuer N."/>
            <person name="Luecker S."/>
            <person name="Lage O.M."/>
            <person name="Pohl T."/>
            <person name="Merkel B.J."/>
            <person name="Hornburger P."/>
            <person name="Mueller R.-W."/>
            <person name="Bruemmer F."/>
            <person name="Labrenz M."/>
            <person name="Spormann A.M."/>
            <person name="Op Den Camp H."/>
            <person name="Overmann J."/>
            <person name="Amann R."/>
            <person name="Jetten M.S.M."/>
            <person name="Mascher T."/>
            <person name="Medema M.H."/>
            <person name="Devos D.P."/>
            <person name="Kaster A.-K."/>
            <person name="Ovreas L."/>
            <person name="Rohde M."/>
            <person name="Galperin M.Y."/>
            <person name="Jogler C."/>
        </authorList>
    </citation>
    <scope>NUCLEOTIDE SEQUENCE [LARGE SCALE GENOMIC DNA]</scope>
    <source>
        <strain evidence="8 9">Pla123a</strain>
    </source>
</reference>
<dbReference type="SUPFAM" id="SSF49303">
    <property type="entry name" value="beta-Galactosidase/glucuronidase domain"/>
    <property type="match status" value="1"/>
</dbReference>
<dbReference type="PANTHER" id="PTHR42732:SF2">
    <property type="entry name" value="BETA-MANNOSIDASE"/>
    <property type="match status" value="1"/>
</dbReference>
<evidence type="ECO:0000313" key="8">
    <source>
        <dbReference type="EMBL" id="TWT74610.1"/>
    </source>
</evidence>
<sequence precursor="true">MQRGLTFLVTIALASAAFSVQAIDIVDDARYLTDAPAAGWQAPGFDDSSWKEGKAGFGSEGTPGARVGTEWLAPAIWVRKEIKLDKVPAEPVLFVHHDDNAEIYVNGKLAAELKGNTVEYVVRPINADAASALKAGKNVIAIHCTNNNGGGQFIDAHVMNKGDQLDLPQPPRKEHPKGSDLITKWGAEVTPENAWTEYPRPQLERSSWQNLNGKWDYAITPIDQQTTPEKWDGKILVPFCLESKLGGVERLLYEDQALWYHRTFTPDSKGERTLLNFEAVDYRCEVLVNGKSVGGHQGGNLPFTLDVSDALTDGENTLVVRVEDATEEWQLRGKQVRNPNGIWYTRVSGIWQTVWLEQVSGAYVADLTLDSDAEAGQITCVVDAAGSDAKSAQVVVKDGGGVVARGEGKPGEVITLTVADAKLWSPDSPHLYDLEVTLAAADGGEGDSVKSYAGIRDVTKQQDADGAWRLMLNGKEIFHWGPLDQGWWPDGLLTPPSDEAMLWDVEYLKAAGFNMIRKHIKVEPRRYYYHCDRLGVMLWQDQVSGGRSPQWTRMRPNPNDAQWPAEAHQQYMTELDGMIDSLESHPSIVVWVPFNEAWGQHRTVEVGKWTAKRDPSRLVNIASGGNFWPVGDIADQHAYPDPAFPFQQRRLDPFVKVVGEFGGHGWPVKGHMWDESRRNWGYGGLPKDKQEYKQRYERSLDKLIEMRGRGIAGAVYTQTTDVENEINGLVTYDRKEIKFPAEELAKLHKELLKDRQ</sequence>
<evidence type="ECO:0000256" key="4">
    <source>
        <dbReference type="SAM" id="SignalP"/>
    </source>
</evidence>
<evidence type="ECO:0000256" key="1">
    <source>
        <dbReference type="ARBA" id="ARBA00007401"/>
    </source>
</evidence>
<evidence type="ECO:0000256" key="2">
    <source>
        <dbReference type="ARBA" id="ARBA00022801"/>
    </source>
</evidence>
<dbReference type="InterPro" id="IPR006103">
    <property type="entry name" value="Glyco_hydro_2_cat"/>
</dbReference>
<feature type="domain" description="Glycoside hydrolase family 2 catalytic" evidence="6">
    <location>
        <begin position="499"/>
        <end position="625"/>
    </location>
</feature>
<dbReference type="SUPFAM" id="SSF51445">
    <property type="entry name" value="(Trans)glycosidases"/>
    <property type="match status" value="1"/>
</dbReference>
<dbReference type="InterPro" id="IPR017853">
    <property type="entry name" value="GH"/>
</dbReference>
<keyword evidence="9" id="KW-1185">Reference proteome</keyword>
<evidence type="ECO:0000313" key="9">
    <source>
        <dbReference type="Proteomes" id="UP000318478"/>
    </source>
</evidence>
<comment type="caution">
    <text evidence="8">The sequence shown here is derived from an EMBL/GenBank/DDBJ whole genome shotgun (WGS) entry which is preliminary data.</text>
</comment>
<organism evidence="8 9">
    <name type="scientific">Posidoniimonas polymericola</name>
    <dbReference type="NCBI Taxonomy" id="2528002"/>
    <lineage>
        <taxon>Bacteria</taxon>
        <taxon>Pseudomonadati</taxon>
        <taxon>Planctomycetota</taxon>
        <taxon>Planctomycetia</taxon>
        <taxon>Pirellulales</taxon>
        <taxon>Lacipirellulaceae</taxon>
        <taxon>Posidoniimonas</taxon>
    </lineage>
</organism>
<dbReference type="InterPro" id="IPR036156">
    <property type="entry name" value="Beta-gal/glucu_dom_sf"/>
</dbReference>
<evidence type="ECO:0000256" key="3">
    <source>
        <dbReference type="ARBA" id="ARBA00023295"/>
    </source>
</evidence>
<dbReference type="Proteomes" id="UP000318478">
    <property type="component" value="Unassembled WGS sequence"/>
</dbReference>
<dbReference type="SUPFAM" id="SSF49785">
    <property type="entry name" value="Galactose-binding domain-like"/>
    <property type="match status" value="2"/>
</dbReference>
<dbReference type="InterPro" id="IPR006102">
    <property type="entry name" value="Ig-like_GH2"/>
</dbReference>
<dbReference type="InterPro" id="IPR051913">
    <property type="entry name" value="GH2_Domain-Containing"/>
</dbReference>
<dbReference type="Pfam" id="PF02836">
    <property type="entry name" value="Glyco_hydro_2_C"/>
    <property type="match status" value="1"/>
</dbReference>
<dbReference type="PANTHER" id="PTHR42732">
    <property type="entry name" value="BETA-GALACTOSIDASE"/>
    <property type="match status" value="1"/>
</dbReference>
<dbReference type="OrthoDB" id="9762066at2"/>
<accession>A0A5C5YIC1</accession>
<feature type="chain" id="PRO_5022694159" evidence="4">
    <location>
        <begin position="23"/>
        <end position="756"/>
    </location>
</feature>
<dbReference type="RefSeq" id="WP_146589121.1">
    <property type="nucleotide sequence ID" value="NZ_SJPO01000008.1"/>
</dbReference>
<dbReference type="EMBL" id="SJPO01000008">
    <property type="protein sequence ID" value="TWT74610.1"/>
    <property type="molecule type" value="Genomic_DNA"/>
</dbReference>
<dbReference type="Gene3D" id="2.60.120.260">
    <property type="entry name" value="Galactose-binding domain-like"/>
    <property type="match status" value="2"/>
</dbReference>
<keyword evidence="3 8" id="KW-0326">Glycosidase</keyword>
<comment type="similarity">
    <text evidence="1">Belongs to the glycosyl hydrolase 2 family.</text>
</comment>
<evidence type="ECO:0000259" key="6">
    <source>
        <dbReference type="Pfam" id="PF02836"/>
    </source>
</evidence>
<dbReference type="Gene3D" id="3.20.20.80">
    <property type="entry name" value="Glycosidases"/>
    <property type="match status" value="1"/>
</dbReference>
<keyword evidence="2 8" id="KW-0378">Hydrolase</keyword>
<proteinExistence type="inferred from homology"/>
<dbReference type="Gene3D" id="2.60.40.10">
    <property type="entry name" value="Immunoglobulins"/>
    <property type="match status" value="1"/>
</dbReference>
<dbReference type="InterPro" id="IPR013783">
    <property type="entry name" value="Ig-like_fold"/>
</dbReference>
<evidence type="ECO:0000259" key="5">
    <source>
        <dbReference type="Pfam" id="PF00703"/>
    </source>
</evidence>
<feature type="domain" description="Glycoside hydrolase family 2 immunoglobulin-like beta-sandwich" evidence="5">
    <location>
        <begin position="367"/>
        <end position="456"/>
    </location>
</feature>
<evidence type="ECO:0000259" key="7">
    <source>
        <dbReference type="Pfam" id="PF02837"/>
    </source>
</evidence>
<keyword evidence="4" id="KW-0732">Signal</keyword>
<dbReference type="InterPro" id="IPR008979">
    <property type="entry name" value="Galactose-bd-like_sf"/>
</dbReference>
<dbReference type="GO" id="GO:0004565">
    <property type="term" value="F:beta-galactosidase activity"/>
    <property type="evidence" value="ECO:0007669"/>
    <property type="project" value="UniProtKB-EC"/>
</dbReference>
<feature type="domain" description="Glycosyl hydrolases family 2 sugar binding" evidence="7">
    <location>
        <begin position="257"/>
        <end position="356"/>
    </location>
</feature>
<dbReference type="EC" id="3.2.1.23" evidence="8"/>
<dbReference type="Pfam" id="PF02837">
    <property type="entry name" value="Glyco_hydro_2_N"/>
    <property type="match status" value="1"/>
</dbReference>
<dbReference type="InterPro" id="IPR006104">
    <property type="entry name" value="Glyco_hydro_2_N"/>
</dbReference>